<name>A0A0C3H005_OIDMZ</name>
<dbReference type="SUPFAM" id="SSF56176">
    <property type="entry name" value="FAD-binding/transporter-associated domain-like"/>
    <property type="match status" value="1"/>
</dbReference>
<dbReference type="PANTHER" id="PTHR13878:SF91">
    <property type="entry name" value="FAD BINDING DOMAIN PROTEIN (AFU_ORTHOLOGUE AFUA_6G12070)-RELATED"/>
    <property type="match status" value="1"/>
</dbReference>
<dbReference type="InterPro" id="IPR012951">
    <property type="entry name" value="BBE"/>
</dbReference>
<gene>
    <name evidence="5" type="ORF">OIDMADRAFT_44321</name>
</gene>
<dbReference type="AlphaFoldDB" id="A0A0C3H005"/>
<proteinExistence type="inferred from homology"/>
<reference evidence="6" key="2">
    <citation type="submission" date="2015-01" db="EMBL/GenBank/DDBJ databases">
        <title>Evolutionary Origins and Diversification of the Mycorrhizal Mutualists.</title>
        <authorList>
            <consortium name="DOE Joint Genome Institute"/>
            <consortium name="Mycorrhizal Genomics Consortium"/>
            <person name="Kohler A."/>
            <person name="Kuo A."/>
            <person name="Nagy L.G."/>
            <person name="Floudas D."/>
            <person name="Copeland A."/>
            <person name="Barry K.W."/>
            <person name="Cichocki N."/>
            <person name="Veneault-Fourrey C."/>
            <person name="LaButti K."/>
            <person name="Lindquist E.A."/>
            <person name="Lipzen A."/>
            <person name="Lundell T."/>
            <person name="Morin E."/>
            <person name="Murat C."/>
            <person name="Riley R."/>
            <person name="Ohm R."/>
            <person name="Sun H."/>
            <person name="Tunlid A."/>
            <person name="Henrissat B."/>
            <person name="Grigoriev I.V."/>
            <person name="Hibbett D.S."/>
            <person name="Martin F."/>
        </authorList>
    </citation>
    <scope>NUCLEOTIDE SEQUENCE [LARGE SCALE GENOMIC DNA]</scope>
    <source>
        <strain evidence="6">Zn</strain>
    </source>
</reference>
<comment type="similarity">
    <text evidence="1">Belongs to the oxygen-dependent FAD-linked oxidoreductase family.</text>
</comment>
<dbReference type="EMBL" id="KN832883">
    <property type="protein sequence ID" value="KIM96724.1"/>
    <property type="molecule type" value="Genomic_DNA"/>
</dbReference>
<dbReference type="InterPro" id="IPR006094">
    <property type="entry name" value="Oxid_FAD_bind_N"/>
</dbReference>
<dbReference type="InterPro" id="IPR036318">
    <property type="entry name" value="FAD-bd_PCMH-like_sf"/>
</dbReference>
<dbReference type="STRING" id="913774.A0A0C3H005"/>
<protein>
    <recommendedName>
        <fullName evidence="4">FAD-binding PCMH-type domain-containing protein</fullName>
    </recommendedName>
</protein>
<evidence type="ECO:0000256" key="2">
    <source>
        <dbReference type="ARBA" id="ARBA00023002"/>
    </source>
</evidence>
<dbReference type="GO" id="GO:0071949">
    <property type="term" value="F:FAD binding"/>
    <property type="evidence" value="ECO:0007669"/>
    <property type="project" value="InterPro"/>
</dbReference>
<dbReference type="PROSITE" id="PS51387">
    <property type="entry name" value="FAD_PCMH"/>
    <property type="match status" value="1"/>
</dbReference>
<sequence length="585" mass="62873">MFRSKMVIIFPLILQLPQLISAAQSKPPICRASLGSSGWPSLSEWAALNVSVSGRLLQPAPPGAVCHPGQPTYNAIECPVVLNAWYGIDFHAGNPISSVWDNWNNDSCLPTLPSPCSGEGYPVYVINATCKEDVKAGIDFATKHNVRLNVKSTGHDLLGRSTSPNSLSIWTHHLKEISISKSFKPKGCDFTIDVPAITAGSGSQMGDLNLAASKENLYVISGGAESVSYGGYLTGGGHAALASTFGMAADSVLEFEIVSPTGEFLTLNECQNQDLFWATRGGGGSTFGVITSATTRAWPAFNFLIATGSVGTLPGNPSFYPAMSYFLSQFPLLSSLGITSYNSFTGNTSNFGGFEGNFMLPVTSPQNTSASLTAAVEAIFTNISSTYPGQFEFSLSNVTTYQTFYDWWLPNNGPENAGVELLLGSRLIGADALHNTDAVETFLKGVLPSDVDGLSVELYLLGGKGIADAVPRGGSDAVNPAWRKAIVHAVTSTSWTPLDNAAKSKAIPYLTDVTLQYFRNLDPDSGAYINEADPYEPNWQQTFWGSNYERLLQIKRRVDPEDVFWCYPCVGSEGWEVVGDRVCRT</sequence>
<dbReference type="Gene3D" id="3.30.465.10">
    <property type="match status" value="2"/>
</dbReference>
<dbReference type="GO" id="GO:0016491">
    <property type="term" value="F:oxidoreductase activity"/>
    <property type="evidence" value="ECO:0007669"/>
    <property type="project" value="UniProtKB-KW"/>
</dbReference>
<dbReference type="PROSITE" id="PS00862">
    <property type="entry name" value="OX2_COVAL_FAD"/>
    <property type="match status" value="1"/>
</dbReference>
<dbReference type="InterPro" id="IPR016169">
    <property type="entry name" value="FAD-bd_PCMH_sub2"/>
</dbReference>
<accession>A0A0C3H005</accession>
<feature type="domain" description="FAD-binding PCMH-type" evidence="4">
    <location>
        <begin position="118"/>
        <end position="300"/>
    </location>
</feature>
<dbReference type="InterPro" id="IPR006093">
    <property type="entry name" value="Oxy_OxRdtase_FAD_BS"/>
</dbReference>
<keyword evidence="6" id="KW-1185">Reference proteome</keyword>
<dbReference type="PANTHER" id="PTHR13878">
    <property type="entry name" value="GULONOLACTONE OXIDASE"/>
    <property type="match status" value="1"/>
</dbReference>
<evidence type="ECO:0000256" key="3">
    <source>
        <dbReference type="SAM" id="SignalP"/>
    </source>
</evidence>
<feature type="signal peptide" evidence="3">
    <location>
        <begin position="1"/>
        <end position="22"/>
    </location>
</feature>
<dbReference type="InParanoid" id="A0A0C3H005"/>
<dbReference type="Proteomes" id="UP000054321">
    <property type="component" value="Unassembled WGS sequence"/>
</dbReference>
<evidence type="ECO:0000313" key="6">
    <source>
        <dbReference type="Proteomes" id="UP000054321"/>
    </source>
</evidence>
<evidence type="ECO:0000313" key="5">
    <source>
        <dbReference type="EMBL" id="KIM96724.1"/>
    </source>
</evidence>
<organism evidence="5 6">
    <name type="scientific">Oidiodendron maius (strain Zn)</name>
    <dbReference type="NCBI Taxonomy" id="913774"/>
    <lineage>
        <taxon>Eukaryota</taxon>
        <taxon>Fungi</taxon>
        <taxon>Dikarya</taxon>
        <taxon>Ascomycota</taxon>
        <taxon>Pezizomycotina</taxon>
        <taxon>Leotiomycetes</taxon>
        <taxon>Leotiomycetes incertae sedis</taxon>
        <taxon>Myxotrichaceae</taxon>
        <taxon>Oidiodendron</taxon>
    </lineage>
</organism>
<evidence type="ECO:0000259" key="4">
    <source>
        <dbReference type="PROSITE" id="PS51387"/>
    </source>
</evidence>
<evidence type="ECO:0000256" key="1">
    <source>
        <dbReference type="ARBA" id="ARBA00005466"/>
    </source>
</evidence>
<keyword evidence="3" id="KW-0732">Signal</keyword>
<dbReference type="HOGENOM" id="CLU_018354_4_4_1"/>
<dbReference type="Pfam" id="PF08031">
    <property type="entry name" value="BBE"/>
    <property type="match status" value="1"/>
</dbReference>
<dbReference type="Pfam" id="PF01565">
    <property type="entry name" value="FAD_binding_4"/>
    <property type="match status" value="1"/>
</dbReference>
<dbReference type="InterPro" id="IPR050432">
    <property type="entry name" value="FAD-linked_Oxidoreductases_BP"/>
</dbReference>
<dbReference type="OrthoDB" id="9983560at2759"/>
<keyword evidence="2" id="KW-0560">Oxidoreductase</keyword>
<reference evidence="5 6" key="1">
    <citation type="submission" date="2014-04" db="EMBL/GenBank/DDBJ databases">
        <authorList>
            <consortium name="DOE Joint Genome Institute"/>
            <person name="Kuo A."/>
            <person name="Martino E."/>
            <person name="Perotto S."/>
            <person name="Kohler A."/>
            <person name="Nagy L.G."/>
            <person name="Floudas D."/>
            <person name="Copeland A."/>
            <person name="Barry K.W."/>
            <person name="Cichocki N."/>
            <person name="Veneault-Fourrey C."/>
            <person name="LaButti K."/>
            <person name="Lindquist E.A."/>
            <person name="Lipzen A."/>
            <person name="Lundell T."/>
            <person name="Morin E."/>
            <person name="Murat C."/>
            <person name="Sun H."/>
            <person name="Tunlid A."/>
            <person name="Henrissat B."/>
            <person name="Grigoriev I.V."/>
            <person name="Hibbett D.S."/>
            <person name="Martin F."/>
            <person name="Nordberg H.P."/>
            <person name="Cantor M.N."/>
            <person name="Hua S.X."/>
        </authorList>
    </citation>
    <scope>NUCLEOTIDE SEQUENCE [LARGE SCALE GENOMIC DNA]</scope>
    <source>
        <strain evidence="5 6">Zn</strain>
    </source>
</reference>
<feature type="chain" id="PRO_5002177979" description="FAD-binding PCMH-type domain-containing protein" evidence="3">
    <location>
        <begin position="23"/>
        <end position="585"/>
    </location>
</feature>
<dbReference type="InterPro" id="IPR016166">
    <property type="entry name" value="FAD-bd_PCMH"/>
</dbReference>